<dbReference type="InterPro" id="IPR043519">
    <property type="entry name" value="NT_sf"/>
</dbReference>
<evidence type="ECO:0000313" key="3">
    <source>
        <dbReference type="Proteomes" id="UP000239724"/>
    </source>
</evidence>
<dbReference type="Proteomes" id="UP000239724">
    <property type="component" value="Unassembled WGS sequence"/>
</dbReference>
<feature type="domain" description="Polymerase beta nucleotidyltransferase" evidence="1">
    <location>
        <begin position="28"/>
        <end position="93"/>
    </location>
</feature>
<dbReference type="AlphaFoldDB" id="A0A2S6NKM2"/>
<protein>
    <recommendedName>
        <fullName evidence="1">Polymerase beta nucleotidyltransferase domain-containing protein</fullName>
    </recommendedName>
</protein>
<evidence type="ECO:0000313" key="2">
    <source>
        <dbReference type="EMBL" id="PPQ35552.1"/>
    </source>
</evidence>
<keyword evidence="3" id="KW-1185">Reference proteome</keyword>
<dbReference type="InterPro" id="IPR041633">
    <property type="entry name" value="Polbeta"/>
</dbReference>
<dbReference type="OrthoDB" id="9808659at2"/>
<dbReference type="Pfam" id="PF18765">
    <property type="entry name" value="Polbeta"/>
    <property type="match status" value="1"/>
</dbReference>
<evidence type="ECO:0000259" key="1">
    <source>
        <dbReference type="Pfam" id="PF18765"/>
    </source>
</evidence>
<organism evidence="2 3">
    <name type="scientific">Rhodopila globiformis</name>
    <name type="common">Rhodopseudomonas globiformis</name>
    <dbReference type="NCBI Taxonomy" id="1071"/>
    <lineage>
        <taxon>Bacteria</taxon>
        <taxon>Pseudomonadati</taxon>
        <taxon>Pseudomonadota</taxon>
        <taxon>Alphaproteobacteria</taxon>
        <taxon>Acetobacterales</taxon>
        <taxon>Acetobacteraceae</taxon>
        <taxon>Rhodopila</taxon>
    </lineage>
</organism>
<dbReference type="SUPFAM" id="SSF81301">
    <property type="entry name" value="Nucleotidyltransferase"/>
    <property type="match status" value="1"/>
</dbReference>
<sequence length="102" mass="10859">MTRTIALSPDERAIVCDILRAHLPPDTQVWAFGSRATGTARRYSDLDLALEADGPLGLAVLADVAGALSESDLPYKVDVIDLRSVDPAFRALIAPEMVALAV</sequence>
<dbReference type="RefSeq" id="WP_104518175.1">
    <property type="nucleotide sequence ID" value="NZ_NHRY01000071.1"/>
</dbReference>
<accession>A0A2S6NKM2</accession>
<name>A0A2S6NKM2_RHOGL</name>
<gene>
    <name evidence="2" type="ORF">CCS01_07195</name>
</gene>
<reference evidence="2 3" key="1">
    <citation type="journal article" date="2018" name="Arch. Microbiol.">
        <title>New insights into the metabolic potential of the phototrophic purple bacterium Rhodopila globiformis DSM 161(T) from its draft genome sequence and evidence for a vanadium-dependent nitrogenase.</title>
        <authorList>
            <person name="Imhoff J.F."/>
            <person name="Rahn T."/>
            <person name="Kunzel S."/>
            <person name="Neulinger S.C."/>
        </authorList>
    </citation>
    <scope>NUCLEOTIDE SEQUENCE [LARGE SCALE GENOMIC DNA]</scope>
    <source>
        <strain evidence="2 3">DSM 161</strain>
    </source>
</reference>
<comment type="caution">
    <text evidence="2">The sequence shown here is derived from an EMBL/GenBank/DDBJ whole genome shotgun (WGS) entry which is preliminary data.</text>
</comment>
<proteinExistence type="predicted"/>
<dbReference type="CDD" id="cd05403">
    <property type="entry name" value="NT_KNTase_like"/>
    <property type="match status" value="1"/>
</dbReference>
<dbReference type="Gene3D" id="3.30.460.10">
    <property type="entry name" value="Beta Polymerase, domain 2"/>
    <property type="match status" value="1"/>
</dbReference>
<dbReference type="EMBL" id="NHRY01000071">
    <property type="protein sequence ID" value="PPQ35552.1"/>
    <property type="molecule type" value="Genomic_DNA"/>
</dbReference>